<reference evidence="2 3" key="1">
    <citation type="submission" date="2018-02" db="EMBL/GenBank/DDBJ databases">
        <title>The genomes of Aspergillus section Nigri reveals drivers in fungal speciation.</title>
        <authorList>
            <consortium name="DOE Joint Genome Institute"/>
            <person name="Vesth T.C."/>
            <person name="Nybo J."/>
            <person name="Theobald S."/>
            <person name="Brandl J."/>
            <person name="Frisvad J.C."/>
            <person name="Nielsen K.F."/>
            <person name="Lyhne E.K."/>
            <person name="Kogle M.E."/>
            <person name="Kuo A."/>
            <person name="Riley R."/>
            <person name="Clum A."/>
            <person name="Nolan M."/>
            <person name="Lipzen A."/>
            <person name="Salamov A."/>
            <person name="Henrissat B."/>
            <person name="Wiebenga A."/>
            <person name="De vries R.P."/>
            <person name="Grigoriev I.V."/>
            <person name="Mortensen U.H."/>
            <person name="Andersen M.R."/>
            <person name="Baker S.E."/>
        </authorList>
    </citation>
    <scope>NUCLEOTIDE SEQUENCE [LARGE SCALE GENOMIC DNA]</scope>
    <source>
        <strain evidence="2 3">CBS 112811</strain>
    </source>
</reference>
<proteinExistence type="predicted"/>
<dbReference type="AlphaFoldDB" id="A0A8G1QS46"/>
<dbReference type="RefSeq" id="XP_025510499.1">
    <property type="nucleotide sequence ID" value="XM_025662565.1"/>
</dbReference>
<accession>A0A8G1QS46</accession>
<dbReference type="Proteomes" id="UP000249526">
    <property type="component" value="Unassembled WGS sequence"/>
</dbReference>
<feature type="transmembrane region" description="Helical" evidence="1">
    <location>
        <begin position="28"/>
        <end position="46"/>
    </location>
</feature>
<gene>
    <name evidence="2" type="ORF">BO85DRAFT_472577</name>
</gene>
<evidence type="ECO:0000313" key="2">
    <source>
        <dbReference type="EMBL" id="RAH52577.1"/>
    </source>
</evidence>
<keyword evidence="3" id="KW-1185">Reference proteome</keyword>
<evidence type="ECO:0000256" key="1">
    <source>
        <dbReference type="SAM" id="Phobius"/>
    </source>
</evidence>
<dbReference type="GeneID" id="37165967"/>
<name>A0A8G1QS46_9EURO</name>
<keyword evidence="1" id="KW-1133">Transmembrane helix</keyword>
<evidence type="ECO:0000313" key="3">
    <source>
        <dbReference type="Proteomes" id="UP000249526"/>
    </source>
</evidence>
<sequence length="169" mass="18575">PFGLVRSSLPRLCFLFEFFIVGRSPPPLSPLVSLLLPLLFLLPLFISPSSDRRRKESILGPCINSALLTRIVGNLLPTLPTDYQRTAYPRLPLIGRALWRSCGSSGEIHGFTIIPPPVCHAVEVLPHFVPQGHESTWKSLKGCIQSEAVAGNLAPRHSKKTCDIFSAAR</sequence>
<organism evidence="2 3">
    <name type="scientific">Aspergillus piperis CBS 112811</name>
    <dbReference type="NCBI Taxonomy" id="1448313"/>
    <lineage>
        <taxon>Eukaryota</taxon>
        <taxon>Fungi</taxon>
        <taxon>Dikarya</taxon>
        <taxon>Ascomycota</taxon>
        <taxon>Pezizomycotina</taxon>
        <taxon>Eurotiomycetes</taxon>
        <taxon>Eurotiomycetidae</taxon>
        <taxon>Eurotiales</taxon>
        <taxon>Aspergillaceae</taxon>
        <taxon>Aspergillus</taxon>
        <taxon>Aspergillus subgen. Circumdati</taxon>
    </lineage>
</organism>
<protein>
    <submittedName>
        <fullName evidence="2">Uncharacterized protein</fullName>
    </submittedName>
</protein>
<dbReference type="EMBL" id="KZ825083">
    <property type="protein sequence ID" value="RAH52577.1"/>
    <property type="molecule type" value="Genomic_DNA"/>
</dbReference>
<feature type="non-terminal residue" evidence="2">
    <location>
        <position position="1"/>
    </location>
</feature>
<keyword evidence="1" id="KW-0472">Membrane</keyword>
<keyword evidence="1" id="KW-0812">Transmembrane</keyword>